<dbReference type="AlphaFoldDB" id="A0AAP0D0H4"/>
<evidence type="ECO:0000313" key="3">
    <source>
        <dbReference type="Proteomes" id="UP001408789"/>
    </source>
</evidence>
<name>A0AAP0D0H4_9ASTR</name>
<accession>A0AAP0D0H4</accession>
<feature type="compositionally biased region" description="Polar residues" evidence="1">
    <location>
        <begin position="83"/>
        <end position="101"/>
    </location>
</feature>
<organism evidence="2 3">
    <name type="scientific">Deinandra increscens subsp. villosa</name>
    <dbReference type="NCBI Taxonomy" id="3103831"/>
    <lineage>
        <taxon>Eukaryota</taxon>
        <taxon>Viridiplantae</taxon>
        <taxon>Streptophyta</taxon>
        <taxon>Embryophyta</taxon>
        <taxon>Tracheophyta</taxon>
        <taxon>Spermatophyta</taxon>
        <taxon>Magnoliopsida</taxon>
        <taxon>eudicotyledons</taxon>
        <taxon>Gunneridae</taxon>
        <taxon>Pentapetalae</taxon>
        <taxon>asterids</taxon>
        <taxon>campanulids</taxon>
        <taxon>Asterales</taxon>
        <taxon>Asteraceae</taxon>
        <taxon>Asteroideae</taxon>
        <taxon>Heliantheae alliance</taxon>
        <taxon>Madieae</taxon>
        <taxon>Madiinae</taxon>
        <taxon>Deinandra</taxon>
    </lineage>
</organism>
<evidence type="ECO:0000313" key="2">
    <source>
        <dbReference type="EMBL" id="KAK9066244.1"/>
    </source>
</evidence>
<protein>
    <recommendedName>
        <fullName evidence="4">OVATE domain-containing protein</fullName>
    </recommendedName>
</protein>
<dbReference type="Proteomes" id="UP001408789">
    <property type="component" value="Unassembled WGS sequence"/>
</dbReference>
<dbReference type="EMBL" id="JBCNJP010000015">
    <property type="protein sequence ID" value="KAK9066244.1"/>
    <property type="molecule type" value="Genomic_DNA"/>
</dbReference>
<gene>
    <name evidence="2" type="ORF">SSX86_013565</name>
</gene>
<keyword evidence="3" id="KW-1185">Reference proteome</keyword>
<feature type="region of interest" description="Disordered" evidence="1">
    <location>
        <begin position="83"/>
        <end position="114"/>
    </location>
</feature>
<dbReference type="PANTHER" id="PTHR35461:SF1">
    <property type="entry name" value="LOW PROTEIN: ATP-DEPENDENT RNA HELICASE-LIKE PROTEIN"/>
    <property type="match status" value="1"/>
</dbReference>
<evidence type="ECO:0000256" key="1">
    <source>
        <dbReference type="SAM" id="MobiDB-lite"/>
    </source>
</evidence>
<dbReference type="PANTHER" id="PTHR35461">
    <property type="entry name" value="BNAANNG14610D PROTEIN"/>
    <property type="match status" value="1"/>
</dbReference>
<sequence>MLLRKTIHKTKKFVRKTLQSFKSFILGGYTKLTKSPSLSLLSTNNLSNIKMQHLDNFYKEFCEQWDNDGNNIKLAENHDIESNRSMINSRDQRSVAGSSSLEEQKDVGSSKHLKGVDQSNILEQKMKELEMMDVKDDEHVSDIEEVLHYYSLLTSPIYQDLVDKFFTDMYSDFNPPQPPVRSGSSLNSSIRRLGPLNI</sequence>
<comment type="caution">
    <text evidence="2">The sequence shown here is derived from an EMBL/GenBank/DDBJ whole genome shotgun (WGS) entry which is preliminary data.</text>
</comment>
<reference evidence="2 3" key="1">
    <citation type="submission" date="2024-04" db="EMBL/GenBank/DDBJ databases">
        <title>The reference genome of an endangered Asteraceae, Deinandra increscens subsp. villosa, native to the Central Coast of California.</title>
        <authorList>
            <person name="Guilliams M."/>
            <person name="Hasenstab-Lehman K."/>
            <person name="Meyer R."/>
            <person name="Mcevoy S."/>
        </authorList>
    </citation>
    <scope>NUCLEOTIDE SEQUENCE [LARGE SCALE GENOMIC DNA]</scope>
    <source>
        <tissue evidence="2">Leaf</tissue>
    </source>
</reference>
<proteinExistence type="predicted"/>
<feature type="region of interest" description="Disordered" evidence="1">
    <location>
        <begin position="174"/>
        <end position="198"/>
    </location>
</feature>
<evidence type="ECO:0008006" key="4">
    <source>
        <dbReference type="Google" id="ProtNLM"/>
    </source>
</evidence>